<dbReference type="SUPFAM" id="SSF50729">
    <property type="entry name" value="PH domain-like"/>
    <property type="match status" value="1"/>
</dbReference>
<dbReference type="InterPro" id="IPR011993">
    <property type="entry name" value="PH-like_dom_sf"/>
</dbReference>
<gene>
    <name evidence="14" type="primary">ARHGAP12</name>
</gene>
<keyword evidence="4" id="KW-0677">Repeat</keyword>
<feature type="domain" description="Rho-GAP" evidence="13">
    <location>
        <begin position="560"/>
        <end position="748"/>
    </location>
</feature>
<evidence type="ECO:0000256" key="4">
    <source>
        <dbReference type="ARBA" id="ARBA00022737"/>
    </source>
</evidence>
<evidence type="ECO:0000259" key="11">
    <source>
        <dbReference type="PROSITE" id="PS50003"/>
    </source>
</evidence>
<feature type="domain" description="PH" evidence="11">
    <location>
        <begin position="378"/>
        <end position="479"/>
    </location>
</feature>
<feature type="compositionally biased region" description="Polar residues" evidence="9">
    <location>
        <begin position="189"/>
        <end position="198"/>
    </location>
</feature>
<dbReference type="Gene3D" id="1.10.555.10">
    <property type="entry name" value="Rho GTPase activation protein"/>
    <property type="match status" value="1"/>
</dbReference>
<evidence type="ECO:0000259" key="10">
    <source>
        <dbReference type="PROSITE" id="PS50002"/>
    </source>
</evidence>
<evidence type="ECO:0000256" key="3">
    <source>
        <dbReference type="ARBA" id="ARBA00022553"/>
    </source>
</evidence>
<dbReference type="AlphaFoldDB" id="A0A4X1UJ78"/>
<comment type="function">
    <text evidence="5">GTPase activator for the Rho-type GTPases by converting them to an inactive GDP-bound state.</text>
</comment>
<feature type="compositionally biased region" description="Acidic residues" evidence="9">
    <location>
        <begin position="484"/>
        <end position="494"/>
    </location>
</feature>
<feature type="domain" description="WW" evidence="12">
    <location>
        <begin position="309"/>
        <end position="342"/>
    </location>
</feature>
<feature type="compositionally biased region" description="Polar residues" evidence="9">
    <location>
        <begin position="151"/>
        <end position="161"/>
    </location>
</feature>
<dbReference type="InterPro" id="IPR050729">
    <property type="entry name" value="Rho-GAP"/>
</dbReference>
<dbReference type="Pfam" id="PF00169">
    <property type="entry name" value="PH"/>
    <property type="match status" value="1"/>
</dbReference>
<feature type="region of interest" description="Disordered" evidence="9">
    <location>
        <begin position="151"/>
        <end position="239"/>
    </location>
</feature>
<dbReference type="Pfam" id="PF00018">
    <property type="entry name" value="SH3_1"/>
    <property type="match status" value="1"/>
</dbReference>
<dbReference type="CDD" id="cd12070">
    <property type="entry name" value="SH3_ARHGAP12"/>
    <property type="match status" value="1"/>
</dbReference>
<dbReference type="CDD" id="cd00201">
    <property type="entry name" value="WW"/>
    <property type="match status" value="1"/>
</dbReference>
<sequence length="750" mass="85007">MADRGGKIVPGQVYIEVEYDYEYEAKDRKIVIKQGERYILVKKTNDDWWQVKPDENSKAFYVPAQYVKEVGRKALMPPVKQAAGLPNNSVKMMQSLHLQRSTENVNKLPELSSFGKPSAAVQGSGLIRDANQNFGPSYIPGQTHNLSLDLTHNNGKFNSDSHSPKVPGQNRTRLFGHFPGPEFLDIEKTSFSQEQSCDSAGEGSERIQQDSESGDELSSSSTEQIRATTPPNQGRPDSPVYANLQELKISQSALPPLPGSPAIQINGEWETHKDSSGRCYYYNRGTQERTWKPPRSTRDTNISKGDFQSPGDQEWLKHVDDQGRQYYYSADGSRSEWELPKESPTASKPCYPENESSPSSPKHQDTGQEKYGLLNVTKISENGKKVRKNWLSSWAVLQGSSLLFTKTQGSSTSWFGSNQSKPEFTVDLRGATIEMASKDKSSKKNVFELKTRQGTELLIQSDNDTVINDWFKVLSSTISNQVVEPDEAIEEETPDSPGIEKHDREKDHKDPKKFRSTKVSSIDSSEQKKTKKNLKKFLTRRPTLQAVREKGYIKDQVFGANLANLCQRENSTVPKFVKLCIEHVEEYGLDIDGIYRVSGNLAVIQKLRFAVNHDEKLDLNDSKWEDIHVITGALKMFFRELPEPLFTFNHFNDFVNAIKQEPRQRVSAVKDLIRQLPKPNQDTMQILFRHLKRVIENGERNRMTYQSIAIVFGPTLLKPEKETGNIAVHTVYQNQIVELILLEINSIFGR</sequence>
<feature type="region of interest" description="Disordered" evidence="9">
    <location>
        <begin position="332"/>
        <end position="368"/>
    </location>
</feature>
<dbReference type="FunFam" id="2.30.29.30:FF:000100">
    <property type="entry name" value="Rho GTPase activating protein 12"/>
    <property type="match status" value="1"/>
</dbReference>
<dbReference type="GO" id="GO:0005096">
    <property type="term" value="F:GTPase activator activity"/>
    <property type="evidence" value="ECO:0007669"/>
    <property type="project" value="UniProtKB-KW"/>
</dbReference>
<dbReference type="InterPro" id="IPR008936">
    <property type="entry name" value="Rho_GTPase_activation_prot"/>
</dbReference>
<dbReference type="PROSITE" id="PS50020">
    <property type="entry name" value="WW_DOMAIN_2"/>
    <property type="match status" value="2"/>
</dbReference>
<reference evidence="14" key="2">
    <citation type="submission" date="2025-05" db="UniProtKB">
        <authorList>
            <consortium name="Ensembl"/>
        </authorList>
    </citation>
    <scope>IDENTIFICATION</scope>
</reference>
<dbReference type="Pfam" id="PF00620">
    <property type="entry name" value="RhoGAP"/>
    <property type="match status" value="1"/>
</dbReference>
<dbReference type="Gene3D" id="2.20.70.10">
    <property type="match status" value="2"/>
</dbReference>
<dbReference type="InterPro" id="IPR001452">
    <property type="entry name" value="SH3_domain"/>
</dbReference>
<dbReference type="FunFam" id="2.30.30.40:FF:000056">
    <property type="entry name" value="rho GTPase-activating protein 12 isoform X1"/>
    <property type="match status" value="1"/>
</dbReference>
<evidence type="ECO:0000259" key="12">
    <source>
        <dbReference type="PROSITE" id="PS50020"/>
    </source>
</evidence>
<dbReference type="CDD" id="cd13233">
    <property type="entry name" value="PH_ARHGAP9-like"/>
    <property type="match status" value="1"/>
</dbReference>
<keyword evidence="1 8" id="KW-0728">SH3 domain</keyword>
<dbReference type="InterPro" id="IPR036020">
    <property type="entry name" value="WW_dom_sf"/>
</dbReference>
<dbReference type="Pfam" id="PF16618">
    <property type="entry name" value="SH3-WW_linker"/>
    <property type="match status" value="1"/>
</dbReference>
<dbReference type="FunFam" id="2.20.70.10:FF:000024">
    <property type="entry name" value="Rho GTPase activating protein 12"/>
    <property type="match status" value="1"/>
</dbReference>
<dbReference type="SUPFAM" id="SSF48350">
    <property type="entry name" value="GTPase activation domain, GAP"/>
    <property type="match status" value="1"/>
</dbReference>
<dbReference type="GO" id="GO:0007165">
    <property type="term" value="P:signal transduction"/>
    <property type="evidence" value="ECO:0007669"/>
    <property type="project" value="InterPro"/>
</dbReference>
<dbReference type="SMART" id="SM00326">
    <property type="entry name" value="SH3"/>
    <property type="match status" value="1"/>
</dbReference>
<evidence type="ECO:0000256" key="6">
    <source>
        <dbReference type="ARBA" id="ARBA00070232"/>
    </source>
</evidence>
<dbReference type="PROSITE" id="PS50003">
    <property type="entry name" value="PH_DOMAIN"/>
    <property type="match status" value="1"/>
</dbReference>
<dbReference type="SMART" id="SM00324">
    <property type="entry name" value="RhoGAP"/>
    <property type="match status" value="1"/>
</dbReference>
<evidence type="ECO:0000256" key="1">
    <source>
        <dbReference type="ARBA" id="ARBA00022443"/>
    </source>
</evidence>
<keyword evidence="3" id="KW-0597">Phosphoprotein</keyword>
<dbReference type="SUPFAM" id="SSF51045">
    <property type="entry name" value="WW domain"/>
    <property type="match status" value="2"/>
</dbReference>
<dbReference type="PANTHER" id="PTHR23176:SF107">
    <property type="entry name" value="RHO GTPASE-ACTIVATING PROTEIN 12"/>
    <property type="match status" value="1"/>
</dbReference>
<dbReference type="PROSITE" id="PS50238">
    <property type="entry name" value="RHOGAP"/>
    <property type="match status" value="1"/>
</dbReference>
<evidence type="ECO:0000256" key="8">
    <source>
        <dbReference type="PROSITE-ProRule" id="PRU00192"/>
    </source>
</evidence>
<feature type="compositionally biased region" description="Basic and acidic residues" evidence="9">
    <location>
        <begin position="498"/>
        <end position="510"/>
    </location>
</feature>
<accession>A0A4X1UJ78</accession>
<dbReference type="InterPro" id="IPR001202">
    <property type="entry name" value="WW_dom"/>
</dbReference>
<evidence type="ECO:0000256" key="9">
    <source>
        <dbReference type="SAM" id="MobiDB-lite"/>
    </source>
</evidence>
<feature type="domain" description="SH3" evidence="10">
    <location>
        <begin position="10"/>
        <end position="72"/>
    </location>
</feature>
<evidence type="ECO:0000256" key="7">
    <source>
        <dbReference type="ARBA" id="ARBA00083383"/>
    </source>
</evidence>
<dbReference type="InterPro" id="IPR036028">
    <property type="entry name" value="SH3-like_dom_sf"/>
</dbReference>
<dbReference type="InterPro" id="IPR001849">
    <property type="entry name" value="PH_domain"/>
</dbReference>
<feature type="domain" description="WW" evidence="12">
    <location>
        <begin position="263"/>
        <end position="296"/>
    </location>
</feature>
<dbReference type="SUPFAM" id="SSF50044">
    <property type="entry name" value="SH3-domain"/>
    <property type="match status" value="1"/>
</dbReference>
<dbReference type="Gene3D" id="2.30.30.40">
    <property type="entry name" value="SH3 Domains"/>
    <property type="match status" value="1"/>
</dbReference>
<reference evidence="14 15" key="1">
    <citation type="submission" date="2017-08" db="EMBL/GenBank/DDBJ databases">
        <title>USMARCv1.0.</title>
        <authorList>
            <person name="Hannum G.I."/>
            <person name="Koren S."/>
            <person name="Schroeder S.G."/>
            <person name="Chin S.C."/>
            <person name="Nonneman D.J."/>
            <person name="Becker S.A."/>
            <person name="Rosen B.D."/>
            <person name="Bickhart D.M."/>
            <person name="Putnam N.H."/>
            <person name="Green R.E."/>
            <person name="Tuggle C.K."/>
            <person name="Liu H."/>
            <person name="Rohrer G.A."/>
            <person name="Warr A."/>
            <person name="Hall R."/>
            <person name="Kim K."/>
            <person name="Hume D.A."/>
            <person name="Talbot R."/>
            <person name="Chow W."/>
            <person name="Howe K."/>
            <person name="Schwartz A.S."/>
            <person name="Watson M."/>
            <person name="Archibald A.L."/>
            <person name="Phillippy A.M."/>
            <person name="Smith T.P.L."/>
        </authorList>
    </citation>
    <scope>NUCLEOTIDE SEQUENCE [LARGE SCALE GENOMIC DNA]</scope>
</reference>
<dbReference type="CDD" id="cd04403">
    <property type="entry name" value="RhoGAP_ARHGAP27_15_12_9"/>
    <property type="match status" value="1"/>
</dbReference>
<feature type="region of interest" description="Disordered" evidence="9">
    <location>
        <begin position="288"/>
        <end position="314"/>
    </location>
</feature>
<evidence type="ECO:0000313" key="15">
    <source>
        <dbReference type="Proteomes" id="UP000314985"/>
    </source>
</evidence>
<name>A0A4X1UJ78_PIG</name>
<evidence type="ECO:0000256" key="2">
    <source>
        <dbReference type="ARBA" id="ARBA00022468"/>
    </source>
</evidence>
<dbReference type="SMART" id="SM00456">
    <property type="entry name" value="WW"/>
    <property type="match status" value="2"/>
</dbReference>
<dbReference type="Proteomes" id="UP000314985">
    <property type="component" value="Chromosome 10"/>
</dbReference>
<dbReference type="Proteomes" id="UP000694728">
    <property type="component" value="Unplaced"/>
</dbReference>
<feature type="region of interest" description="Disordered" evidence="9">
    <location>
        <begin position="483"/>
        <end position="534"/>
    </location>
</feature>
<dbReference type="PROSITE" id="PS50002">
    <property type="entry name" value="SH3"/>
    <property type="match status" value="1"/>
</dbReference>
<evidence type="ECO:0000313" key="14">
    <source>
        <dbReference type="Ensembl" id="ENSSSCP00070028388.1"/>
    </source>
</evidence>
<dbReference type="InterPro" id="IPR000198">
    <property type="entry name" value="RhoGAP_dom"/>
</dbReference>
<dbReference type="Gene3D" id="2.30.29.30">
    <property type="entry name" value="Pleckstrin-homology domain (PH domain)/Phosphotyrosine-binding domain (PTB)"/>
    <property type="match status" value="1"/>
</dbReference>
<dbReference type="Pfam" id="PF00397">
    <property type="entry name" value="WW"/>
    <property type="match status" value="1"/>
</dbReference>
<keyword evidence="2" id="KW-0343">GTPase activation</keyword>
<dbReference type="PANTHER" id="PTHR23176">
    <property type="entry name" value="RHO/RAC/CDC GTPASE-ACTIVATING PROTEIN"/>
    <property type="match status" value="1"/>
</dbReference>
<dbReference type="Ensembl" id="ENSSSCT00030018138.1">
    <property type="protein sequence ID" value="ENSSSCP00030008051.1"/>
    <property type="gene ID" value="ENSSSCG00030013035.1"/>
</dbReference>
<dbReference type="Ensembl" id="ENSSSCT00045017954.1">
    <property type="protein sequence ID" value="ENSSSCP00045012364.1"/>
    <property type="gene ID" value="ENSSSCG00045010088.1"/>
</dbReference>
<dbReference type="FunFam" id="1.10.555.10:FF:000003">
    <property type="entry name" value="Putative rho GTPase-activating protein 12"/>
    <property type="match status" value="1"/>
</dbReference>
<dbReference type="InterPro" id="IPR035491">
    <property type="entry name" value="ARHGAP12_SH3"/>
</dbReference>
<dbReference type="SMART" id="SM00233">
    <property type="entry name" value="PH"/>
    <property type="match status" value="1"/>
</dbReference>
<proteinExistence type="predicted"/>
<evidence type="ECO:0000256" key="5">
    <source>
        <dbReference type="ARBA" id="ARBA00055252"/>
    </source>
</evidence>
<organism evidence="14 15">
    <name type="scientific">Sus scrofa</name>
    <name type="common">Pig</name>
    <dbReference type="NCBI Taxonomy" id="9823"/>
    <lineage>
        <taxon>Eukaryota</taxon>
        <taxon>Metazoa</taxon>
        <taxon>Chordata</taxon>
        <taxon>Craniata</taxon>
        <taxon>Vertebrata</taxon>
        <taxon>Euteleostomi</taxon>
        <taxon>Mammalia</taxon>
        <taxon>Eutheria</taxon>
        <taxon>Laurasiatheria</taxon>
        <taxon>Artiodactyla</taxon>
        <taxon>Suina</taxon>
        <taxon>Suidae</taxon>
        <taxon>Sus</taxon>
    </lineage>
</organism>
<protein>
    <recommendedName>
        <fullName evidence="6">Rho GTPase-activating protein 12</fullName>
    </recommendedName>
    <alternativeName>
        <fullName evidence="7">Rho-type GTPase-activating protein 12</fullName>
    </alternativeName>
</protein>
<evidence type="ECO:0000259" key="13">
    <source>
        <dbReference type="PROSITE" id="PS50238"/>
    </source>
</evidence>
<dbReference type="Ensembl" id="ENSSSCT00070033994.1">
    <property type="protein sequence ID" value="ENSSSCP00070028388.1"/>
    <property type="gene ID" value="ENSSSCG00070016587.1"/>
</dbReference>
<dbReference type="Proteomes" id="UP000694570">
    <property type="component" value="Unplaced"/>
</dbReference>